<gene>
    <name evidence="4" type="ORF">BCY88_00015</name>
</gene>
<dbReference type="SUPFAM" id="SSF53850">
    <property type="entry name" value="Periplasmic binding protein-like II"/>
    <property type="match status" value="1"/>
</dbReference>
<evidence type="ECO:0000259" key="3">
    <source>
        <dbReference type="Pfam" id="PF12849"/>
    </source>
</evidence>
<name>A0A3R7IQC5_9BURK</name>
<comment type="caution">
    <text evidence="4">The sequence shown here is derived from an EMBL/GenBank/DDBJ whole genome shotgun (WGS) entry which is preliminary data.</text>
</comment>
<evidence type="ECO:0000313" key="5">
    <source>
        <dbReference type="Proteomes" id="UP000283709"/>
    </source>
</evidence>
<dbReference type="Proteomes" id="UP000283709">
    <property type="component" value="Unassembled WGS sequence"/>
</dbReference>
<dbReference type="Gene3D" id="3.40.190.10">
    <property type="entry name" value="Periplasmic binding protein-like II"/>
    <property type="match status" value="2"/>
</dbReference>
<proteinExistence type="inferred from homology"/>
<reference evidence="4 5" key="1">
    <citation type="submission" date="2016-07" db="EMBL/GenBank/DDBJ databases">
        <title>Genome analysis of Burkholderia fungorum ES3-20.</title>
        <authorList>
            <person name="Xu D."/>
            <person name="Yao R."/>
            <person name="Zheng S."/>
        </authorList>
    </citation>
    <scope>NUCLEOTIDE SEQUENCE [LARGE SCALE GENOMIC DNA]</scope>
    <source>
        <strain evidence="4 5">ES3-20</strain>
    </source>
</reference>
<protein>
    <submittedName>
        <fullName evidence="4">Phosphate ABC transporter substrate-binding protein</fullName>
    </submittedName>
</protein>
<dbReference type="AlphaFoldDB" id="A0A3R7IQC5"/>
<dbReference type="EMBL" id="MCAS01000001">
    <property type="protein sequence ID" value="RKF50609.1"/>
    <property type="molecule type" value="Genomic_DNA"/>
</dbReference>
<evidence type="ECO:0000313" key="4">
    <source>
        <dbReference type="EMBL" id="RKF50609.1"/>
    </source>
</evidence>
<dbReference type="InterPro" id="IPR024370">
    <property type="entry name" value="PBP_domain"/>
</dbReference>
<feature type="chain" id="PRO_5018666257" evidence="2">
    <location>
        <begin position="27"/>
        <end position="429"/>
    </location>
</feature>
<organism evidence="4 5">
    <name type="scientific">Paraburkholderia fungorum</name>
    <dbReference type="NCBI Taxonomy" id="134537"/>
    <lineage>
        <taxon>Bacteria</taxon>
        <taxon>Pseudomonadati</taxon>
        <taxon>Pseudomonadota</taxon>
        <taxon>Betaproteobacteria</taxon>
        <taxon>Burkholderiales</taxon>
        <taxon>Burkholderiaceae</taxon>
        <taxon>Paraburkholderia</taxon>
    </lineage>
</organism>
<dbReference type="PANTHER" id="PTHR42996:SF1">
    <property type="entry name" value="PHOSPHATE-BINDING PROTEIN PSTS"/>
    <property type="match status" value="1"/>
</dbReference>
<dbReference type="OrthoDB" id="9801510at2"/>
<dbReference type="Pfam" id="PF12849">
    <property type="entry name" value="PBP_like_2"/>
    <property type="match status" value="1"/>
</dbReference>
<comment type="similarity">
    <text evidence="1">Belongs to the PstS family.</text>
</comment>
<keyword evidence="2" id="KW-0732">Signal</keyword>
<evidence type="ECO:0000256" key="2">
    <source>
        <dbReference type="SAM" id="SignalP"/>
    </source>
</evidence>
<dbReference type="PANTHER" id="PTHR42996">
    <property type="entry name" value="PHOSPHATE-BINDING PROTEIN PSTS"/>
    <property type="match status" value="1"/>
</dbReference>
<dbReference type="InterPro" id="IPR050962">
    <property type="entry name" value="Phosphate-bind_PstS"/>
</dbReference>
<feature type="domain" description="PBP" evidence="3">
    <location>
        <begin position="23"/>
        <end position="311"/>
    </location>
</feature>
<feature type="signal peptide" evidence="2">
    <location>
        <begin position="1"/>
        <end position="26"/>
    </location>
</feature>
<evidence type="ECO:0000256" key="1">
    <source>
        <dbReference type="ARBA" id="ARBA00008725"/>
    </source>
</evidence>
<sequence>MKSSKRIVCQAVLAALSALAASAAMAQTAPALVGGGSSLVAPSIGAEISIFPAADGTASYASVGSGKGQTAFLNNDATQFSLASGTVVHFANSDAALSSTQINNYKSSTIGASSGPLIQLPYIVTPITIPLVNAPAGTGPQTTTGQANSVALNDNDLCGIFSGKLTDWSQVTNPDNSSVYAAGPITVVVRGDGSGTTDLLTRHLASGVCTTGTGGNSNIAFTETQTFKATLFPSGLPTNFVEATGSGGVASELATLKTAGKAGVGYLSPDYTNSFLATSTSAPAATNALAVASLRNTSTGADVVPTYAAATTALGTVTPPTGTAAADQTQWVPNSANPSAGYPISGTSQIIVSQCYANHSNSPTVNASVVDFLNLHYTNASNAAILHANGFDTVPTSYQSAISADFLSNSSGLKLNIGNNSVCSAIAGR</sequence>
<dbReference type="RefSeq" id="WP_120342233.1">
    <property type="nucleotide sequence ID" value="NZ_MCAS01000001.1"/>
</dbReference>
<accession>A0A3R7IQC5</accession>